<evidence type="ECO:0000256" key="7">
    <source>
        <dbReference type="ARBA" id="ARBA00023125"/>
    </source>
</evidence>
<dbReference type="PRINTS" id="PR00045">
    <property type="entry name" value="SIGMA54FCT"/>
</dbReference>
<comment type="similarity">
    <text evidence="1">Belongs to the sigma-54 factor family.</text>
</comment>
<dbReference type="Gene3D" id="1.10.10.60">
    <property type="entry name" value="Homeodomain-like"/>
    <property type="match status" value="1"/>
</dbReference>
<protein>
    <submittedName>
        <fullName evidence="11">RNA polymerase factor sigma-54</fullName>
    </submittedName>
</protein>
<keyword evidence="2" id="KW-0240">DNA-directed RNA polymerase</keyword>
<dbReference type="InterPro" id="IPR038709">
    <property type="entry name" value="RpoN_core-bd_sf"/>
</dbReference>
<evidence type="ECO:0000259" key="10">
    <source>
        <dbReference type="Pfam" id="PF04963"/>
    </source>
</evidence>
<dbReference type="Gene3D" id="1.10.10.1330">
    <property type="entry name" value="RNA polymerase sigma-54 factor, core-binding domain"/>
    <property type="match status" value="1"/>
</dbReference>
<evidence type="ECO:0000313" key="12">
    <source>
        <dbReference type="Proteomes" id="UP001589738"/>
    </source>
</evidence>
<evidence type="ECO:0000256" key="5">
    <source>
        <dbReference type="ARBA" id="ARBA00023015"/>
    </source>
</evidence>
<evidence type="ECO:0000259" key="9">
    <source>
        <dbReference type="Pfam" id="PF04552"/>
    </source>
</evidence>
<dbReference type="PROSITE" id="PS00718">
    <property type="entry name" value="SIGMA54_2"/>
    <property type="match status" value="1"/>
</dbReference>
<keyword evidence="3" id="KW-0808">Transferase</keyword>
<dbReference type="PROSITE" id="PS00717">
    <property type="entry name" value="SIGMA54_1"/>
    <property type="match status" value="1"/>
</dbReference>
<organism evidence="11 12">
    <name type="scientific">Robertmurraya beringensis</name>
    <dbReference type="NCBI Taxonomy" id="641660"/>
    <lineage>
        <taxon>Bacteria</taxon>
        <taxon>Bacillati</taxon>
        <taxon>Bacillota</taxon>
        <taxon>Bacilli</taxon>
        <taxon>Bacillales</taxon>
        <taxon>Bacillaceae</taxon>
        <taxon>Robertmurraya</taxon>
    </lineage>
</organism>
<dbReference type="Pfam" id="PF04552">
    <property type="entry name" value="Sigma54_DBD"/>
    <property type="match status" value="1"/>
</dbReference>
<dbReference type="Proteomes" id="UP001589738">
    <property type="component" value="Unassembled WGS sequence"/>
</dbReference>
<accession>A0ABV6KZ38</accession>
<comment type="caution">
    <text evidence="11">The sequence shown here is derived from an EMBL/GenBank/DDBJ whole genome shotgun (WGS) entry which is preliminary data.</text>
</comment>
<dbReference type="Pfam" id="PF04963">
    <property type="entry name" value="Sigma54_CBD"/>
    <property type="match status" value="1"/>
</dbReference>
<reference evidence="11 12" key="1">
    <citation type="submission" date="2024-09" db="EMBL/GenBank/DDBJ databases">
        <authorList>
            <person name="Sun Q."/>
            <person name="Mori K."/>
        </authorList>
    </citation>
    <scope>NUCLEOTIDE SEQUENCE [LARGE SCALE GENOMIC DNA]</scope>
    <source>
        <strain evidence="11 12">CGMCC 1.9126</strain>
    </source>
</reference>
<evidence type="ECO:0000256" key="1">
    <source>
        <dbReference type="ARBA" id="ARBA00008798"/>
    </source>
</evidence>
<evidence type="ECO:0000256" key="3">
    <source>
        <dbReference type="ARBA" id="ARBA00022679"/>
    </source>
</evidence>
<keyword evidence="6" id="KW-0731">Sigma factor</keyword>
<feature type="domain" description="RNA polymerase sigma factor 54 DNA-binding" evidence="9">
    <location>
        <begin position="277"/>
        <end position="436"/>
    </location>
</feature>
<dbReference type="InterPro" id="IPR000394">
    <property type="entry name" value="RNA_pol_sigma_54"/>
</dbReference>
<dbReference type="Pfam" id="PF00309">
    <property type="entry name" value="Sigma54_AID"/>
    <property type="match status" value="1"/>
</dbReference>
<evidence type="ECO:0000313" key="11">
    <source>
        <dbReference type="EMBL" id="MFC0477148.1"/>
    </source>
</evidence>
<evidence type="ECO:0000256" key="2">
    <source>
        <dbReference type="ARBA" id="ARBA00022478"/>
    </source>
</evidence>
<feature type="domain" description="RNA polymerase sigma factor 54 core-binding" evidence="10">
    <location>
        <begin position="80"/>
        <end position="263"/>
    </location>
</feature>
<keyword evidence="4" id="KW-0548">Nucleotidyltransferase</keyword>
<dbReference type="PIRSF" id="PIRSF000774">
    <property type="entry name" value="RpoN"/>
    <property type="match status" value="1"/>
</dbReference>
<dbReference type="PROSITE" id="PS50044">
    <property type="entry name" value="SIGMA54_3"/>
    <property type="match status" value="1"/>
</dbReference>
<dbReference type="EMBL" id="JBHLUU010000117">
    <property type="protein sequence ID" value="MFC0477148.1"/>
    <property type="molecule type" value="Genomic_DNA"/>
</dbReference>
<evidence type="ECO:0000256" key="6">
    <source>
        <dbReference type="ARBA" id="ARBA00023082"/>
    </source>
</evidence>
<dbReference type="InterPro" id="IPR007046">
    <property type="entry name" value="RNA_pol_sigma_54_core-bd"/>
</dbReference>
<evidence type="ECO:0000256" key="4">
    <source>
        <dbReference type="ARBA" id="ARBA00022695"/>
    </source>
</evidence>
<keyword evidence="7" id="KW-0238">DNA-binding</keyword>
<name>A0ABV6KZ38_9BACI</name>
<dbReference type="PANTHER" id="PTHR32248:SF4">
    <property type="entry name" value="RNA POLYMERASE SIGMA-54 FACTOR"/>
    <property type="match status" value="1"/>
</dbReference>
<sequence>MNLKAGLWQQQTLKLKMTQELSQAITLLQYSSQELTAFLESKALENPLIQIETSHVKTMDPRKDRPKKTRVIDKDQQNWIEQIGKTATNLYDHLYAQVVNHSDVELLKTFLEYIDGNGYICVKEESLATELGTSHEKVDSLVSIIQDLEPAGVGARSLGECLYLQLIRMPKRNPLAEKLVSNHFEEFAEKRWKTLSKQLNISLSDIQLAFDLVQTLNPRPGADFQDEAPSYVIPDVSVKWDGKHFEISVFDDVLPKLTFQQEYFQQFSSVKDANLNKYLQEKQQDYSWIVRSLEQRKETITKVSLAIVQRQQDFFEKGPLHIKPMTMREIAEEIEVHESTVSRAVREKYMQTPFGTFELKSFFTNMVSTTNSEATSSNQVKDAIKKLIEGEDKAKPYSDQEILDILKENDGFVISRRTVAKYRDQLGIPSSSKRKRF</sequence>
<keyword evidence="8" id="KW-0804">Transcription</keyword>
<dbReference type="RefSeq" id="WP_377058778.1">
    <property type="nucleotide sequence ID" value="NZ_JBHLUU010000117.1"/>
</dbReference>
<dbReference type="InterPro" id="IPR007634">
    <property type="entry name" value="RNA_pol_sigma_54_DNA-bd"/>
</dbReference>
<evidence type="ECO:0000256" key="8">
    <source>
        <dbReference type="ARBA" id="ARBA00023163"/>
    </source>
</evidence>
<dbReference type="NCBIfam" id="TIGR02395">
    <property type="entry name" value="rpoN_sigma"/>
    <property type="match status" value="1"/>
</dbReference>
<dbReference type="PANTHER" id="PTHR32248">
    <property type="entry name" value="RNA POLYMERASE SIGMA-54 FACTOR"/>
    <property type="match status" value="1"/>
</dbReference>
<proteinExistence type="inferred from homology"/>
<keyword evidence="5" id="KW-0805">Transcription regulation</keyword>
<gene>
    <name evidence="11" type="primary">rpoN</name>
    <name evidence="11" type="ORF">ACFFHF_18250</name>
</gene>
<keyword evidence="12" id="KW-1185">Reference proteome</keyword>